<dbReference type="Proteomes" id="UP000070687">
    <property type="component" value="Unassembled WGS sequence"/>
</dbReference>
<comment type="function">
    <text evidence="15">Involved in the biosynthesis of isoprenoids. Catalyzes the 1,3-allylic rearrangement of the homoallylic substrate isopentenyl (IPP) to its allylic isomer, dimethylallyl diphosphate (DMAPP).</text>
</comment>
<name>A0A133NZQ4_GARVA</name>
<dbReference type="GO" id="GO:0016491">
    <property type="term" value="F:oxidoreductase activity"/>
    <property type="evidence" value="ECO:0007669"/>
    <property type="project" value="InterPro"/>
</dbReference>
<evidence type="ECO:0000256" key="5">
    <source>
        <dbReference type="ARBA" id="ARBA00022679"/>
    </source>
</evidence>
<keyword evidence="6 15" id="KW-0479">Metal-binding</keyword>
<comment type="caution">
    <text evidence="19">The sequence shown here is derived from an EMBL/GenBank/DDBJ whole genome shotgun (WGS) entry which is preliminary data.</text>
</comment>
<dbReference type="GO" id="GO:0005737">
    <property type="term" value="C:cytoplasm"/>
    <property type="evidence" value="ECO:0007669"/>
    <property type="project" value="UniProtKB-SubCell"/>
</dbReference>
<dbReference type="GO" id="GO:0016301">
    <property type="term" value="F:kinase activity"/>
    <property type="evidence" value="ECO:0007669"/>
    <property type="project" value="UniProtKB-KW"/>
</dbReference>
<dbReference type="InterPro" id="IPR013785">
    <property type="entry name" value="Aldolase_TIM"/>
</dbReference>
<evidence type="ECO:0000256" key="4">
    <source>
        <dbReference type="ARBA" id="ARBA00022643"/>
    </source>
</evidence>
<comment type="similarity">
    <text evidence="15">Belongs to the IPP isomerase type 2 family.</text>
</comment>
<evidence type="ECO:0000259" key="16">
    <source>
        <dbReference type="Pfam" id="PF00288"/>
    </source>
</evidence>
<dbReference type="PRINTS" id="PR00959">
    <property type="entry name" value="MEVGALKINASE"/>
</dbReference>
<dbReference type="GO" id="GO:0010181">
    <property type="term" value="F:FMN binding"/>
    <property type="evidence" value="ECO:0007669"/>
    <property type="project" value="UniProtKB-UniRule"/>
</dbReference>
<feature type="binding site" evidence="15">
    <location>
        <position position="701"/>
    </location>
    <ligand>
        <name>FMN</name>
        <dbReference type="ChEBI" id="CHEBI:58210"/>
    </ligand>
</feature>
<comment type="catalytic activity">
    <reaction evidence="15">
        <text>isopentenyl diphosphate = dimethylallyl diphosphate</text>
        <dbReference type="Rhea" id="RHEA:23284"/>
        <dbReference type="ChEBI" id="CHEBI:57623"/>
        <dbReference type="ChEBI" id="CHEBI:128769"/>
        <dbReference type="EC" id="5.3.3.2"/>
    </reaction>
</comment>
<comment type="cofactor">
    <cofactor evidence="15">
        <name>NADPH</name>
        <dbReference type="ChEBI" id="CHEBI:57783"/>
    </cofactor>
</comment>
<dbReference type="Gene3D" id="3.30.230.10">
    <property type="match status" value="1"/>
</dbReference>
<evidence type="ECO:0000256" key="11">
    <source>
        <dbReference type="ARBA" id="ARBA00022857"/>
    </source>
</evidence>
<evidence type="ECO:0000256" key="12">
    <source>
        <dbReference type="ARBA" id="ARBA00023229"/>
    </source>
</evidence>
<dbReference type="SUPFAM" id="SSF55060">
    <property type="entry name" value="GHMP Kinase, C-terminal domain"/>
    <property type="match status" value="1"/>
</dbReference>
<dbReference type="InterPro" id="IPR011179">
    <property type="entry name" value="IPdP_isomerase"/>
</dbReference>
<feature type="binding site" evidence="15">
    <location>
        <begin position="506"/>
        <end position="507"/>
    </location>
    <ligand>
        <name>substrate</name>
    </ligand>
</feature>
<feature type="binding site" evidence="15">
    <location>
        <position position="666"/>
    </location>
    <ligand>
        <name>substrate</name>
    </ligand>
</feature>
<comment type="caution">
    <text evidence="15">Lacks conserved residue(s) required for the propagation of feature annotation.</text>
</comment>
<feature type="binding site" evidence="15">
    <location>
        <begin position="779"/>
        <end position="781"/>
    </location>
    <ligand>
        <name>FMN</name>
        <dbReference type="ChEBI" id="CHEBI:58210"/>
    </ligand>
</feature>
<protein>
    <recommendedName>
        <fullName evidence="15">Isopentenyl-diphosphate delta-isomerase</fullName>
        <shortName evidence="15">IPP isomerase</shortName>
        <ecNumber evidence="15">5.3.3.2</ecNumber>
    </recommendedName>
    <alternativeName>
        <fullName evidence="15">Isopentenyl diphosphate:dimethylallyl diphosphate isomerase</fullName>
    </alternativeName>
    <alternativeName>
        <fullName evidence="15">Isopentenyl pyrophosphate isomerase</fullName>
    </alternativeName>
    <alternativeName>
        <fullName evidence="15">Type 2 isopentenyl diphosphate isomerase</fullName>
        <shortName evidence="15">IDI-2</shortName>
    </alternativeName>
</protein>
<evidence type="ECO:0000256" key="10">
    <source>
        <dbReference type="ARBA" id="ARBA00022842"/>
    </source>
</evidence>
<keyword evidence="4 15" id="KW-0288">FMN</keyword>
<dbReference type="GO" id="GO:0008299">
    <property type="term" value="P:isoprenoid biosynthetic process"/>
    <property type="evidence" value="ECO:0007669"/>
    <property type="project" value="UniProtKB-UniRule"/>
</dbReference>
<evidence type="ECO:0000256" key="14">
    <source>
        <dbReference type="ARBA" id="ARBA00025810"/>
    </source>
</evidence>
<dbReference type="Pfam" id="PF01070">
    <property type="entry name" value="FMN_dh"/>
    <property type="match status" value="1"/>
</dbReference>
<comment type="cofactor">
    <cofactor evidence="15">
        <name>Mg(2+)</name>
        <dbReference type="ChEBI" id="CHEBI:18420"/>
    </cofactor>
</comment>
<dbReference type="NCBIfam" id="TIGR01220">
    <property type="entry name" value="Pmev_kin_Gr_pos"/>
    <property type="match status" value="1"/>
</dbReference>
<dbReference type="Pfam" id="PF00288">
    <property type="entry name" value="GHMP_kinases_N"/>
    <property type="match status" value="1"/>
</dbReference>
<evidence type="ECO:0000256" key="7">
    <source>
        <dbReference type="ARBA" id="ARBA00022741"/>
    </source>
</evidence>
<organism evidence="19 20">
    <name type="scientific">Gardnerella vaginalis</name>
    <dbReference type="NCBI Taxonomy" id="2702"/>
    <lineage>
        <taxon>Bacteria</taxon>
        <taxon>Bacillati</taxon>
        <taxon>Actinomycetota</taxon>
        <taxon>Actinomycetes</taxon>
        <taxon>Bifidobacteriales</taxon>
        <taxon>Bifidobacteriaceae</taxon>
        <taxon>Gardnerella</taxon>
    </lineage>
</organism>
<keyword evidence="12 15" id="KW-0414">Isoprene biosynthesis</keyword>
<dbReference type="GO" id="GO:0005524">
    <property type="term" value="F:ATP binding"/>
    <property type="evidence" value="ECO:0007669"/>
    <property type="project" value="UniProtKB-KW"/>
</dbReference>
<keyword evidence="11 15" id="KW-0521">NADP</keyword>
<accession>A0A133NZQ4</accession>
<evidence type="ECO:0000256" key="2">
    <source>
        <dbReference type="ARBA" id="ARBA00022490"/>
    </source>
</evidence>
<dbReference type="GO" id="GO:0070402">
    <property type="term" value="F:NADPH binding"/>
    <property type="evidence" value="ECO:0007669"/>
    <property type="project" value="UniProtKB-UniRule"/>
</dbReference>
<dbReference type="PATRIC" id="fig|2702.100.peg.441"/>
<evidence type="ECO:0000256" key="9">
    <source>
        <dbReference type="ARBA" id="ARBA00022840"/>
    </source>
</evidence>
<dbReference type="CDD" id="cd02811">
    <property type="entry name" value="IDI-2_FMN"/>
    <property type="match status" value="1"/>
</dbReference>
<reference evidence="19 20" key="1">
    <citation type="submission" date="2016-01" db="EMBL/GenBank/DDBJ databases">
        <authorList>
            <person name="Oliw E.H."/>
        </authorList>
    </citation>
    <scope>NUCLEOTIDE SEQUENCE [LARGE SCALE GENOMIC DNA]</scope>
    <source>
        <strain evidence="19 20">PSS_7772B</strain>
    </source>
</reference>
<dbReference type="GO" id="GO:0004452">
    <property type="term" value="F:isopentenyl-diphosphate delta-isomerase activity"/>
    <property type="evidence" value="ECO:0007669"/>
    <property type="project" value="UniProtKB-UniRule"/>
</dbReference>
<dbReference type="SUPFAM" id="SSF51395">
    <property type="entry name" value="FMN-linked oxidoreductases"/>
    <property type="match status" value="1"/>
</dbReference>
<dbReference type="EMBL" id="LRQB01000026">
    <property type="protein sequence ID" value="KXA21775.1"/>
    <property type="molecule type" value="Genomic_DNA"/>
</dbReference>
<evidence type="ECO:0000313" key="20">
    <source>
        <dbReference type="Proteomes" id="UP000070687"/>
    </source>
</evidence>
<dbReference type="InterPro" id="IPR000262">
    <property type="entry name" value="FMN-dep_DH"/>
</dbReference>
<sequence>MYKNWYEVGGGIMNENMVGNLLEKLDSAGATTKDSSERTAYVRACAPGKLYVAGEYAVVHGSAAIVAAVNRYITAVVDSENLGEDGKCCGIIDSNTKKYEPLRYMRGVDGDIEIVGEYGSKGCNSADSINVFTSVESSQCIQPYAYVLAAMRVMNAYVYEKYGQSVAARLYNLHISSELDDAESGQKYGLGSSAAVTVATVRALCQWYGLSLSTPRICKLALIASAMVKKSGSGGDVAAISYGGWILYRAYDRNWLEAELTLIQSGDSNVCLLLNKKWPRLEIKRLKVHSALKLLVGWTGSPASSAKLVSSVENGAHVSAGNSAGNSESNSAGSGLDKNFSSYTEPFTYEDFCVQSEICVQKLAKSLENFELDDIAAEFAQNRELLRKLSVLTGTVIETQKLTQLIKDADSVGIPAKTSGAGGGDCGIALATIYEKDRIESIKSAWQNHGIKPLNIEVTKIFGTGESSENITMGKKLLQKSQLSQTSLRSSRLLQESSQSLTMQNRKDEHIALADAQYKTFACSGFDTVQFMPNALPQVALDEVNPSVCVLGSDSLPNTSHADAAPRNWRLPFYINAMTGGSLATKNINASLARVAAKTGVAIASGSLSAALRDDTLTSTFSVMRSENPNGFVMANVSAGTSADDALRAVNILQANALQVHLNAAQELVMPEGDRDFRGWMHNIEQMVSVCEAQQVPVIVKETGCGMTAKDVQRLQEVGVHTVDVGGRGGTNFVAIENARRLHGDYDYLANWGLTTVESLLDIRKCEMLKSVEIFASGGVRTPLDVVRALALGASAVGVAGEFLHTLMHQGEDELVQQITAWKEQICVIMALLGCKTVKELRENVDVRVRDIV</sequence>
<comment type="subunit">
    <text evidence="14 15">Homooctamer. Dimer of tetramers.</text>
</comment>
<keyword evidence="3 15" id="KW-0285">Flavoprotein</keyword>
<keyword evidence="10 15" id="KW-0460">Magnesium</keyword>
<evidence type="ECO:0000256" key="6">
    <source>
        <dbReference type="ARBA" id="ARBA00022723"/>
    </source>
</evidence>
<comment type="cofactor">
    <cofactor evidence="1 15">
        <name>FMN</name>
        <dbReference type="ChEBI" id="CHEBI:58210"/>
    </cofactor>
</comment>
<keyword evidence="7" id="KW-0547">Nucleotide-binding</keyword>
<evidence type="ECO:0000256" key="15">
    <source>
        <dbReference type="HAMAP-Rule" id="MF_00354"/>
    </source>
</evidence>
<feature type="domain" description="FMN-dependent dehydrogenase" evidence="17">
    <location>
        <begin position="683"/>
        <end position="844"/>
    </location>
</feature>
<dbReference type="NCBIfam" id="TIGR02151">
    <property type="entry name" value="IPP_isom_2"/>
    <property type="match status" value="1"/>
</dbReference>
<dbReference type="SUPFAM" id="SSF54211">
    <property type="entry name" value="Ribosomal protein S5 domain 2-like"/>
    <property type="match status" value="1"/>
</dbReference>
<gene>
    <name evidence="15" type="primary">fni</name>
    <name evidence="19" type="ORF">HMPREF3208_00462</name>
</gene>
<dbReference type="InterPro" id="IPR005917">
    <property type="entry name" value="Pmev_kinase_bact"/>
</dbReference>
<keyword evidence="2 15" id="KW-0963">Cytoplasm</keyword>
<dbReference type="InterPro" id="IPR006204">
    <property type="entry name" value="GHMP_kinase_N_dom"/>
</dbReference>
<keyword evidence="5" id="KW-0808">Transferase</keyword>
<dbReference type="GO" id="GO:0000287">
    <property type="term" value="F:magnesium ion binding"/>
    <property type="evidence" value="ECO:0007669"/>
    <property type="project" value="UniProtKB-UniRule"/>
</dbReference>
<dbReference type="InterPro" id="IPR036554">
    <property type="entry name" value="GHMP_kinase_C_sf"/>
</dbReference>
<dbReference type="OrthoDB" id="9795032at2"/>
<evidence type="ECO:0000313" key="19">
    <source>
        <dbReference type="EMBL" id="KXA21775.1"/>
    </source>
</evidence>
<dbReference type="PANTHER" id="PTHR43665:SF1">
    <property type="entry name" value="ISOPENTENYL-DIPHOSPHATE DELTA-ISOMERASE"/>
    <property type="match status" value="1"/>
</dbReference>
<dbReference type="InterPro" id="IPR014721">
    <property type="entry name" value="Ribsml_uS5_D2-typ_fold_subgr"/>
</dbReference>
<keyword evidence="9" id="KW-0067">ATP-binding</keyword>
<dbReference type="InterPro" id="IPR020568">
    <property type="entry name" value="Ribosomal_Su5_D2-typ_SF"/>
</dbReference>
<dbReference type="Pfam" id="PF08544">
    <property type="entry name" value="GHMP_kinases_C"/>
    <property type="match status" value="1"/>
</dbReference>
<evidence type="ECO:0000259" key="17">
    <source>
        <dbReference type="Pfam" id="PF01070"/>
    </source>
</evidence>
<feature type="binding site" evidence="15">
    <location>
        <position position="607"/>
    </location>
    <ligand>
        <name>FMN</name>
        <dbReference type="ChEBI" id="CHEBI:58210"/>
    </ligand>
</feature>
<feature type="binding site" evidence="15">
    <location>
        <begin position="577"/>
        <end position="579"/>
    </location>
    <ligand>
        <name>FMN</name>
        <dbReference type="ChEBI" id="CHEBI:58210"/>
    </ligand>
</feature>
<feature type="binding site" evidence="15">
    <location>
        <position position="636"/>
    </location>
    <ligand>
        <name>FMN</name>
        <dbReference type="ChEBI" id="CHEBI:58210"/>
    </ligand>
</feature>
<dbReference type="InterPro" id="IPR013750">
    <property type="entry name" value="GHMP_kinase_C_dom"/>
</dbReference>
<evidence type="ECO:0000256" key="13">
    <source>
        <dbReference type="ARBA" id="ARBA00023235"/>
    </source>
</evidence>
<evidence type="ECO:0000259" key="18">
    <source>
        <dbReference type="Pfam" id="PF08544"/>
    </source>
</evidence>
<feature type="binding site" evidence="15">
    <location>
        <begin position="800"/>
        <end position="801"/>
    </location>
    <ligand>
        <name>FMN</name>
        <dbReference type="ChEBI" id="CHEBI:58210"/>
    </ligand>
</feature>
<dbReference type="PANTHER" id="PTHR43665">
    <property type="entry name" value="ISOPENTENYL-DIPHOSPHATE DELTA-ISOMERASE"/>
    <property type="match status" value="1"/>
</dbReference>
<comment type="subcellular location">
    <subcellularLocation>
        <location evidence="15">Cytoplasm</location>
    </subcellularLocation>
</comment>
<feature type="binding site" evidence="15">
    <location>
        <position position="731"/>
    </location>
    <ligand>
        <name>FMN</name>
        <dbReference type="ChEBI" id="CHEBI:58210"/>
    </ligand>
</feature>
<dbReference type="Gene3D" id="3.30.70.890">
    <property type="entry name" value="GHMP kinase, C-terminal domain"/>
    <property type="match status" value="1"/>
</dbReference>
<evidence type="ECO:0000256" key="3">
    <source>
        <dbReference type="ARBA" id="ARBA00022630"/>
    </source>
</evidence>
<dbReference type="EC" id="5.3.3.2" evidence="15"/>
<dbReference type="Gene3D" id="3.20.20.70">
    <property type="entry name" value="Aldolase class I"/>
    <property type="match status" value="1"/>
</dbReference>
<keyword evidence="13 15" id="KW-0413">Isomerase</keyword>
<keyword evidence="8" id="KW-0418">Kinase</keyword>
<dbReference type="HAMAP" id="MF_00354">
    <property type="entry name" value="Idi_2"/>
    <property type="match status" value="1"/>
</dbReference>
<evidence type="ECO:0000256" key="8">
    <source>
        <dbReference type="ARBA" id="ARBA00022777"/>
    </source>
</evidence>
<feature type="domain" description="GHMP kinase C-terminal" evidence="18">
    <location>
        <begin position="379"/>
        <end position="451"/>
    </location>
</feature>
<evidence type="ECO:0000256" key="1">
    <source>
        <dbReference type="ARBA" id="ARBA00001917"/>
    </source>
</evidence>
<dbReference type="AlphaFoldDB" id="A0A133NZQ4"/>
<proteinExistence type="inferred from homology"/>
<feature type="binding site" evidence="15">
    <location>
        <position position="667"/>
    </location>
    <ligand>
        <name>Mg(2+)</name>
        <dbReference type="ChEBI" id="CHEBI:18420"/>
    </ligand>
</feature>
<feature type="domain" description="GHMP kinase N-terminal" evidence="16">
    <location>
        <begin position="157"/>
        <end position="244"/>
    </location>
</feature>